<dbReference type="Proteomes" id="UP001348492">
    <property type="component" value="Chromosome"/>
</dbReference>
<evidence type="ECO:0000256" key="2">
    <source>
        <dbReference type="ARBA" id="ARBA00022670"/>
    </source>
</evidence>
<dbReference type="InterPro" id="IPR047177">
    <property type="entry name" value="Pept_M20A"/>
</dbReference>
<dbReference type="PANTHER" id="PTHR45962:SF1">
    <property type="entry name" value="N-FATTY-ACYL-AMINO ACID SYNTHASE_HYDROLASE PM20D1"/>
    <property type="match status" value="1"/>
</dbReference>
<evidence type="ECO:0000313" key="7">
    <source>
        <dbReference type="Proteomes" id="UP001348492"/>
    </source>
</evidence>
<comment type="similarity">
    <text evidence="1">Belongs to the peptidase M20A family.</text>
</comment>
<evidence type="ECO:0000256" key="3">
    <source>
        <dbReference type="ARBA" id="ARBA00022723"/>
    </source>
</evidence>
<gene>
    <name evidence="6" type="ORF">TEGL_19200</name>
</gene>
<keyword evidence="4" id="KW-0378">Hydrolase</keyword>
<evidence type="ECO:0000256" key="1">
    <source>
        <dbReference type="ARBA" id="ARBA00006247"/>
    </source>
</evidence>
<evidence type="ECO:0000256" key="5">
    <source>
        <dbReference type="ARBA" id="ARBA00022833"/>
    </source>
</evidence>
<reference evidence="6 7" key="1">
    <citation type="journal article" date="2023" name="PLoS ONE">
        <title>Genome-based metabolic and phylogenomic analysis of three Terrisporobacter species.</title>
        <authorList>
            <person name="Boer T."/>
            <person name="Bengelsdorf F.R."/>
            <person name="Bomeke M."/>
            <person name="Daniel R."/>
            <person name="Poehlein A."/>
        </authorList>
    </citation>
    <scope>NUCLEOTIDE SEQUENCE [LARGE SCALE GENOMIC DNA]</scope>
    <source>
        <strain evidence="6 7">DSM 1288</strain>
    </source>
</reference>
<protein>
    <recommendedName>
        <fullName evidence="8">Peptidase M20 dimerisation domain-containing protein</fullName>
    </recommendedName>
</protein>
<dbReference type="PANTHER" id="PTHR45962">
    <property type="entry name" value="N-FATTY-ACYL-AMINO ACID SYNTHASE/HYDROLASE PM20D1"/>
    <property type="match status" value="1"/>
</dbReference>
<keyword evidence="7" id="KW-1185">Reference proteome</keyword>
<dbReference type="SUPFAM" id="SSF53187">
    <property type="entry name" value="Zn-dependent exopeptidases"/>
    <property type="match status" value="1"/>
</dbReference>
<organism evidence="6 7">
    <name type="scientific">Terrisporobacter glycolicus ATCC 14880 = DSM 1288</name>
    <dbReference type="NCBI Taxonomy" id="1121315"/>
    <lineage>
        <taxon>Bacteria</taxon>
        <taxon>Bacillati</taxon>
        <taxon>Bacillota</taxon>
        <taxon>Clostridia</taxon>
        <taxon>Peptostreptococcales</taxon>
        <taxon>Peptostreptococcaceae</taxon>
        <taxon>Terrisporobacter</taxon>
    </lineage>
</organism>
<evidence type="ECO:0000256" key="4">
    <source>
        <dbReference type="ARBA" id="ARBA00022801"/>
    </source>
</evidence>
<evidence type="ECO:0000313" key="6">
    <source>
        <dbReference type="EMBL" id="WWD83508.1"/>
    </source>
</evidence>
<dbReference type="Gene3D" id="1.10.150.900">
    <property type="match status" value="1"/>
</dbReference>
<keyword evidence="5" id="KW-0862">Zinc</keyword>
<sequence length="154" mass="17713">MAKGAEATNIFPNCAFIIVNFKLLSGNTLEDLLSHIKNVIGEEFQLELLITRNSSKFSKVDDKFDLISKSIKLAYENVSEVVPFIMVGGTDSIYFDNLSDNIYKFCPFRCNSEDRKVIHGINEFMTLEDLKIGIEFFYNIINEYNKYLVENNIK</sequence>
<dbReference type="EMBL" id="CP117523">
    <property type="protein sequence ID" value="WWD83508.1"/>
    <property type="molecule type" value="Genomic_DNA"/>
</dbReference>
<name>A0ABZ2EV11_9FIRM</name>
<proteinExistence type="inferred from homology"/>
<keyword evidence="3" id="KW-0479">Metal-binding</keyword>
<keyword evidence="2" id="KW-0645">Protease</keyword>
<accession>A0ABZ2EV11</accession>
<evidence type="ECO:0008006" key="8">
    <source>
        <dbReference type="Google" id="ProtNLM"/>
    </source>
</evidence>